<sequence length="175" mass="18830">MNTTQEFPTFLLSLPHLCKPERPTEKTTARQKTNKELLKHYGGGGGRKVWGYLSLNTSPAELPSHRQFQRDGLQVEKSPDTCKDDGGGTDGMRESEEDTVPPLPGPARGGKTDASHLREIIDMRTHITAEAARTIKRTMLVVLATVTDIGVGGAGYGQHGGAGCGQCAAPQCFTR</sequence>
<dbReference type="EMBL" id="CAJVPJ010000199">
    <property type="protein sequence ID" value="CAG8493908.1"/>
    <property type="molecule type" value="Genomic_DNA"/>
</dbReference>
<dbReference type="AlphaFoldDB" id="A0A9N8WP86"/>
<comment type="caution">
    <text evidence="2">The sequence shown here is derived from an EMBL/GenBank/DDBJ whole genome shotgun (WGS) entry which is preliminary data.</text>
</comment>
<name>A0A9N8WP86_9GLOM</name>
<evidence type="ECO:0000313" key="2">
    <source>
        <dbReference type="EMBL" id="CAG8493908.1"/>
    </source>
</evidence>
<protein>
    <submittedName>
        <fullName evidence="2">41_t:CDS:1</fullName>
    </submittedName>
</protein>
<accession>A0A9N8WP86</accession>
<proteinExistence type="predicted"/>
<reference evidence="2" key="1">
    <citation type="submission" date="2021-06" db="EMBL/GenBank/DDBJ databases">
        <authorList>
            <person name="Kallberg Y."/>
            <person name="Tangrot J."/>
            <person name="Rosling A."/>
        </authorList>
    </citation>
    <scope>NUCLEOTIDE SEQUENCE</scope>
    <source>
        <strain evidence="2">IA702</strain>
    </source>
</reference>
<feature type="compositionally biased region" description="Basic and acidic residues" evidence="1">
    <location>
        <begin position="73"/>
        <end position="94"/>
    </location>
</feature>
<dbReference type="Proteomes" id="UP000789572">
    <property type="component" value="Unassembled WGS sequence"/>
</dbReference>
<keyword evidence="3" id="KW-1185">Reference proteome</keyword>
<organism evidence="2 3">
    <name type="scientific">Paraglomus occultum</name>
    <dbReference type="NCBI Taxonomy" id="144539"/>
    <lineage>
        <taxon>Eukaryota</taxon>
        <taxon>Fungi</taxon>
        <taxon>Fungi incertae sedis</taxon>
        <taxon>Mucoromycota</taxon>
        <taxon>Glomeromycotina</taxon>
        <taxon>Glomeromycetes</taxon>
        <taxon>Paraglomerales</taxon>
        <taxon>Paraglomeraceae</taxon>
        <taxon>Paraglomus</taxon>
    </lineage>
</organism>
<gene>
    <name evidence="2" type="ORF">POCULU_LOCUS2220</name>
</gene>
<evidence type="ECO:0000256" key="1">
    <source>
        <dbReference type="SAM" id="MobiDB-lite"/>
    </source>
</evidence>
<evidence type="ECO:0000313" key="3">
    <source>
        <dbReference type="Proteomes" id="UP000789572"/>
    </source>
</evidence>
<feature type="region of interest" description="Disordered" evidence="1">
    <location>
        <begin position="69"/>
        <end position="113"/>
    </location>
</feature>